<evidence type="ECO:0000313" key="1">
    <source>
        <dbReference type="EMBL" id="CAB3241150.1"/>
    </source>
</evidence>
<dbReference type="Proteomes" id="UP000494106">
    <property type="component" value="Unassembled WGS sequence"/>
</dbReference>
<name>A0A8S1A039_ARCPL</name>
<evidence type="ECO:0000313" key="2">
    <source>
        <dbReference type="Proteomes" id="UP000494106"/>
    </source>
</evidence>
<proteinExistence type="predicted"/>
<dbReference type="OrthoDB" id="424543at2759"/>
<organism evidence="1 2">
    <name type="scientific">Arctia plantaginis</name>
    <name type="common">Wood tiger moth</name>
    <name type="synonym">Phalaena plantaginis</name>
    <dbReference type="NCBI Taxonomy" id="874455"/>
    <lineage>
        <taxon>Eukaryota</taxon>
        <taxon>Metazoa</taxon>
        <taxon>Ecdysozoa</taxon>
        <taxon>Arthropoda</taxon>
        <taxon>Hexapoda</taxon>
        <taxon>Insecta</taxon>
        <taxon>Pterygota</taxon>
        <taxon>Neoptera</taxon>
        <taxon>Endopterygota</taxon>
        <taxon>Lepidoptera</taxon>
        <taxon>Glossata</taxon>
        <taxon>Ditrysia</taxon>
        <taxon>Noctuoidea</taxon>
        <taxon>Erebidae</taxon>
        <taxon>Arctiinae</taxon>
        <taxon>Arctia</taxon>
    </lineage>
</organism>
<reference evidence="1 2" key="1">
    <citation type="submission" date="2020-04" db="EMBL/GenBank/DDBJ databases">
        <authorList>
            <person name="Wallbank WR R."/>
            <person name="Pardo Diaz C."/>
            <person name="Kozak K."/>
            <person name="Martin S."/>
            <person name="Jiggins C."/>
            <person name="Moest M."/>
            <person name="Warren A I."/>
            <person name="Byers J.R.P. K."/>
            <person name="Montejo-Kovacevich G."/>
            <person name="Yen C E."/>
        </authorList>
    </citation>
    <scope>NUCLEOTIDE SEQUENCE [LARGE SCALE GENOMIC DNA]</scope>
</reference>
<gene>
    <name evidence="1" type="ORF">APLA_LOCUS8451</name>
</gene>
<dbReference type="EMBL" id="CADEBC010000508">
    <property type="protein sequence ID" value="CAB3241150.1"/>
    <property type="molecule type" value="Genomic_DNA"/>
</dbReference>
<keyword evidence="2" id="KW-1185">Reference proteome</keyword>
<sequence>MIIVRWYGHVMRRPSDPMTRKVLDIEIKPRGRGRPGITWMPVVNNNLKEVQANKYTIQDRAAWRHMIRRADPKQNGKGPGKEEV</sequence>
<dbReference type="AlphaFoldDB" id="A0A8S1A039"/>
<protein>
    <submittedName>
        <fullName evidence="1">Uncharacterized protein</fullName>
    </submittedName>
</protein>
<accession>A0A8S1A039</accession>
<comment type="caution">
    <text evidence="1">The sequence shown here is derived from an EMBL/GenBank/DDBJ whole genome shotgun (WGS) entry which is preliminary data.</text>
</comment>